<protein>
    <submittedName>
        <fullName evidence="1">Uncharacterized protein</fullName>
    </submittedName>
</protein>
<gene>
    <name evidence="1" type="ORF">FOA19_16050</name>
</gene>
<dbReference type="Proteomes" id="UP000324133">
    <property type="component" value="Unassembled WGS sequence"/>
</dbReference>
<reference evidence="1 2" key="1">
    <citation type="submission" date="2019-07" db="EMBL/GenBank/DDBJ databases">
        <title>Rufibacter sp. nov., isolated from lake sediment.</title>
        <authorList>
            <person name="Qu J.-H."/>
        </authorList>
    </citation>
    <scope>NUCLEOTIDE SEQUENCE [LARGE SCALE GENOMIC DNA]</scope>
    <source>
        <strain evidence="1 2">NBS58-1</strain>
    </source>
</reference>
<proteinExistence type="predicted"/>
<keyword evidence="2" id="KW-1185">Reference proteome</keyword>
<dbReference type="AlphaFoldDB" id="A0A5B6TE40"/>
<sequence length="203" mass="23347">MGYYIRIFGKNDPEIHLDKILKSLADEGLEAKLLLAEGESAANWTLLDINNKVGVPLIQVERNPVIDGELGKEELEEFRESIKEYKPTSAVKWLDKYFSKVKVIYTFQILNAAFEDENYPILESIKTTIWRQTGGIFQADLEGFSNEDGYHILWQFSDNVTGDYSMAVRNMLGQWVNFRMDLGDQNQREDFWNGKVPKGAVKI</sequence>
<accession>A0A5B6TE40</accession>
<dbReference type="EMBL" id="VKKY01000002">
    <property type="protein sequence ID" value="KAA3438729.1"/>
    <property type="molecule type" value="Genomic_DNA"/>
</dbReference>
<name>A0A5B6TE40_9BACT</name>
<comment type="caution">
    <text evidence="1">The sequence shown here is derived from an EMBL/GenBank/DDBJ whole genome shotgun (WGS) entry which is preliminary data.</text>
</comment>
<organism evidence="1 2">
    <name type="scientific">Rufibacter hautae</name>
    <dbReference type="NCBI Taxonomy" id="2595005"/>
    <lineage>
        <taxon>Bacteria</taxon>
        <taxon>Pseudomonadati</taxon>
        <taxon>Bacteroidota</taxon>
        <taxon>Cytophagia</taxon>
        <taxon>Cytophagales</taxon>
        <taxon>Hymenobacteraceae</taxon>
        <taxon>Rufibacter</taxon>
    </lineage>
</organism>
<evidence type="ECO:0000313" key="1">
    <source>
        <dbReference type="EMBL" id="KAA3438729.1"/>
    </source>
</evidence>
<dbReference type="OrthoDB" id="978529at2"/>
<evidence type="ECO:0000313" key="2">
    <source>
        <dbReference type="Proteomes" id="UP000324133"/>
    </source>
</evidence>